<proteinExistence type="predicted"/>
<dbReference type="EMBL" id="FN595496">
    <property type="protein sequence ID" value="CCB48548.1"/>
    <property type="molecule type" value="Genomic_DNA"/>
</dbReference>
<evidence type="ECO:0000313" key="2">
    <source>
        <dbReference type="Proteomes" id="UP000009183"/>
    </source>
</evidence>
<keyword evidence="2" id="KW-1185">Reference proteome</keyword>
<name>F6H8M3_VITVI</name>
<dbReference type="Proteomes" id="UP000009183">
    <property type="component" value="Chromosome 5"/>
</dbReference>
<accession>F6H8M3</accession>
<dbReference type="InParanoid" id="F6H8M3"/>
<gene>
    <name evidence="1" type="ordered locus">VIT_05s0049g00540</name>
</gene>
<organism evidence="1 2">
    <name type="scientific">Vitis vinifera</name>
    <name type="common">Grape</name>
    <dbReference type="NCBI Taxonomy" id="29760"/>
    <lineage>
        <taxon>Eukaryota</taxon>
        <taxon>Viridiplantae</taxon>
        <taxon>Streptophyta</taxon>
        <taxon>Embryophyta</taxon>
        <taxon>Tracheophyta</taxon>
        <taxon>Spermatophyta</taxon>
        <taxon>Magnoliopsida</taxon>
        <taxon>eudicotyledons</taxon>
        <taxon>Gunneridae</taxon>
        <taxon>Pentapetalae</taxon>
        <taxon>rosids</taxon>
        <taxon>Vitales</taxon>
        <taxon>Vitaceae</taxon>
        <taxon>Viteae</taxon>
        <taxon>Vitis</taxon>
    </lineage>
</organism>
<protein>
    <submittedName>
        <fullName evidence="1">Uncharacterized protein</fullName>
    </submittedName>
</protein>
<dbReference type="HOGENOM" id="CLU_3436936_0_0_1"/>
<sequence>MVDLEIQLKEIL</sequence>
<evidence type="ECO:0000313" key="1">
    <source>
        <dbReference type="EMBL" id="CCB48548.1"/>
    </source>
</evidence>
<reference evidence="2" key="1">
    <citation type="journal article" date="2007" name="Nature">
        <title>The grapevine genome sequence suggests ancestral hexaploidization in major angiosperm phyla.</title>
        <authorList>
            <consortium name="The French-Italian Public Consortium for Grapevine Genome Characterization."/>
            <person name="Jaillon O."/>
            <person name="Aury J.-M."/>
            <person name="Noel B."/>
            <person name="Policriti A."/>
            <person name="Clepet C."/>
            <person name="Casagrande A."/>
            <person name="Choisne N."/>
            <person name="Aubourg S."/>
            <person name="Vitulo N."/>
            <person name="Jubin C."/>
            <person name="Vezzi A."/>
            <person name="Legeai F."/>
            <person name="Hugueney P."/>
            <person name="Dasilva C."/>
            <person name="Horner D."/>
            <person name="Mica E."/>
            <person name="Jublot D."/>
            <person name="Poulain J."/>
            <person name="Bruyere C."/>
            <person name="Billault A."/>
            <person name="Segurens B."/>
            <person name="Gouyvenoux M."/>
            <person name="Ugarte E."/>
            <person name="Cattonaro F."/>
            <person name="Anthouard V."/>
            <person name="Vico V."/>
            <person name="Del Fabbro C."/>
            <person name="Alaux M."/>
            <person name="Di Gaspero G."/>
            <person name="Dumas V."/>
            <person name="Felice N."/>
            <person name="Paillard S."/>
            <person name="Juman I."/>
            <person name="Moroldo M."/>
            <person name="Scalabrin S."/>
            <person name="Canaguier A."/>
            <person name="Le Clainche I."/>
            <person name="Malacrida G."/>
            <person name="Durand E."/>
            <person name="Pesole G."/>
            <person name="Laucou V."/>
            <person name="Chatelet P."/>
            <person name="Merdinoglu D."/>
            <person name="Delledonne M."/>
            <person name="Pezzotti M."/>
            <person name="Lecharny A."/>
            <person name="Scarpelli C."/>
            <person name="Artiguenave F."/>
            <person name="Pe M.E."/>
            <person name="Valle G."/>
            <person name="Morgante M."/>
            <person name="Caboche M."/>
            <person name="Adam-Blondon A.-F."/>
            <person name="Weissenbach J."/>
            <person name="Quetier F."/>
            <person name="Wincker P."/>
        </authorList>
    </citation>
    <scope>NUCLEOTIDE SEQUENCE [LARGE SCALE GENOMIC DNA]</scope>
    <source>
        <strain evidence="2">cv. Pinot noir / PN40024</strain>
    </source>
</reference>